<accession>A0A165B3X2</accession>
<evidence type="ECO:0000313" key="3">
    <source>
        <dbReference type="EMBL" id="KZT00175.1"/>
    </source>
</evidence>
<feature type="region of interest" description="Disordered" evidence="1">
    <location>
        <begin position="1"/>
        <end position="68"/>
    </location>
</feature>
<dbReference type="EMBL" id="KV427693">
    <property type="protein sequence ID" value="KZT00175.1"/>
    <property type="molecule type" value="Genomic_DNA"/>
</dbReference>
<feature type="compositionally biased region" description="Polar residues" evidence="1">
    <location>
        <begin position="334"/>
        <end position="354"/>
    </location>
</feature>
<feature type="compositionally biased region" description="Pro residues" evidence="1">
    <location>
        <begin position="495"/>
        <end position="504"/>
    </location>
</feature>
<feature type="compositionally biased region" description="Polar residues" evidence="1">
    <location>
        <begin position="452"/>
        <end position="468"/>
    </location>
</feature>
<organism evidence="3 4">
    <name type="scientific">Laetiporus sulphureus 93-53</name>
    <dbReference type="NCBI Taxonomy" id="1314785"/>
    <lineage>
        <taxon>Eukaryota</taxon>
        <taxon>Fungi</taxon>
        <taxon>Dikarya</taxon>
        <taxon>Basidiomycota</taxon>
        <taxon>Agaricomycotina</taxon>
        <taxon>Agaricomycetes</taxon>
        <taxon>Polyporales</taxon>
        <taxon>Laetiporus</taxon>
    </lineage>
</organism>
<feature type="region of interest" description="Disordered" evidence="1">
    <location>
        <begin position="175"/>
        <end position="200"/>
    </location>
</feature>
<dbReference type="Proteomes" id="UP000076871">
    <property type="component" value="Unassembled WGS sequence"/>
</dbReference>
<evidence type="ECO:0000256" key="2">
    <source>
        <dbReference type="SAM" id="Phobius"/>
    </source>
</evidence>
<feature type="region of interest" description="Disordered" evidence="1">
    <location>
        <begin position="287"/>
        <end position="399"/>
    </location>
</feature>
<gene>
    <name evidence="3" type="ORF">LAESUDRAFT_562726</name>
</gene>
<keyword evidence="2" id="KW-0472">Membrane</keyword>
<dbReference type="GeneID" id="63819993"/>
<reference evidence="3 4" key="1">
    <citation type="journal article" date="2016" name="Mol. Biol. Evol.">
        <title>Comparative Genomics of Early-Diverging Mushroom-Forming Fungi Provides Insights into the Origins of Lignocellulose Decay Capabilities.</title>
        <authorList>
            <person name="Nagy L.G."/>
            <person name="Riley R."/>
            <person name="Tritt A."/>
            <person name="Adam C."/>
            <person name="Daum C."/>
            <person name="Floudas D."/>
            <person name="Sun H."/>
            <person name="Yadav J.S."/>
            <person name="Pangilinan J."/>
            <person name="Larsson K.H."/>
            <person name="Matsuura K."/>
            <person name="Barry K."/>
            <person name="Labutti K."/>
            <person name="Kuo R."/>
            <person name="Ohm R.A."/>
            <person name="Bhattacharya S.S."/>
            <person name="Shirouzu T."/>
            <person name="Yoshinaga Y."/>
            <person name="Martin F.M."/>
            <person name="Grigoriev I.V."/>
            <person name="Hibbett D.S."/>
        </authorList>
    </citation>
    <scope>NUCLEOTIDE SEQUENCE [LARGE SCALE GENOMIC DNA]</scope>
    <source>
        <strain evidence="3 4">93-53</strain>
    </source>
</reference>
<feature type="region of interest" description="Disordered" evidence="1">
    <location>
        <begin position="450"/>
        <end position="504"/>
    </location>
</feature>
<feature type="compositionally biased region" description="Basic residues" evidence="1">
    <location>
        <begin position="482"/>
        <end position="491"/>
    </location>
</feature>
<keyword evidence="2" id="KW-1133">Transmembrane helix</keyword>
<dbReference type="RefSeq" id="XP_040757915.1">
    <property type="nucleotide sequence ID" value="XM_040902962.1"/>
</dbReference>
<feature type="compositionally biased region" description="Low complexity" evidence="1">
    <location>
        <begin position="48"/>
        <end position="64"/>
    </location>
</feature>
<dbReference type="STRING" id="1314785.A0A165B3X2"/>
<keyword evidence="4" id="KW-1185">Reference proteome</keyword>
<evidence type="ECO:0000256" key="1">
    <source>
        <dbReference type="SAM" id="MobiDB-lite"/>
    </source>
</evidence>
<sequence>MIPIKPALHSPGSPSSCFAHSSPMRVPLNLGHCEDDELEMPEVQEQGPASSSPIASSPAAVTPPDYADEDEVKVASSPFLSAICVTKIAPDESFGQKETHILTDYNAGNGRTLSALKLEAIGNATQEPQLAATDELCSSVSSSSSSPDSFVIKLHELLLVVQHEQQATEDKALPSASIRHDCTPPQVDGNPGGSGLSHMQDTASANVSRGLSGILSAPRYVLRTLGDSVASVTFSSDEKTAASEVLSGSAGSTLPINSVADVQDAHSQSPDYWTYFQSPPQDMCCEMNITPSGNEHESPAYTRHEDSVERQPLCEGSSNPTKRRRSILRHYELPSTSATSASGRDLQARTTGTPGSEPKNKKRKVHTVGSRFFSRNAPASDQEAATDLAKTRHGSSMQPKRIYAQRAASLRRADSLRSEALYERSAQHEIESSRSTSVVSPLSVVPDIPSRGSISVDGSTPSPNTASSYGGYVPTEPATPVFHRHRRRGLSRAKPTPPRSPFPLPLPIIAPPALELIPRAPLSVEDAAERRIRIMLEKERAERMADGLAAMGDVARSSESLEAEADLKAHNRLLLRNLQPCSWMGRRKTQRWSANSAQSKIWGYRRTFALMSSTGFWMYCLQNLLPVLFVQICANSFNRRTKRGGMLLICSLGFSIV</sequence>
<protein>
    <submittedName>
        <fullName evidence="3">Uncharacterized protein</fullName>
    </submittedName>
</protein>
<feature type="transmembrane region" description="Helical" evidence="2">
    <location>
        <begin position="616"/>
        <end position="637"/>
    </location>
</feature>
<dbReference type="AlphaFoldDB" id="A0A165B3X2"/>
<feature type="compositionally biased region" description="Basic and acidic residues" evidence="1">
    <location>
        <begin position="294"/>
        <end position="309"/>
    </location>
</feature>
<dbReference type="InParanoid" id="A0A165B3X2"/>
<keyword evidence="2" id="KW-0812">Transmembrane</keyword>
<name>A0A165B3X2_9APHY</name>
<evidence type="ECO:0000313" key="4">
    <source>
        <dbReference type="Proteomes" id="UP000076871"/>
    </source>
</evidence>
<proteinExistence type="predicted"/>